<organism evidence="12 13">
    <name type="scientific">Tribonema minus</name>
    <dbReference type="NCBI Taxonomy" id="303371"/>
    <lineage>
        <taxon>Eukaryota</taxon>
        <taxon>Sar</taxon>
        <taxon>Stramenopiles</taxon>
        <taxon>Ochrophyta</taxon>
        <taxon>PX clade</taxon>
        <taxon>Xanthophyceae</taxon>
        <taxon>Tribonematales</taxon>
        <taxon>Tribonemataceae</taxon>
        <taxon>Tribonema</taxon>
    </lineage>
</organism>
<dbReference type="FunFam" id="1.25.40.10:FF:000306">
    <property type="entry name" value="Cell cycle control protein cwf4"/>
    <property type="match status" value="1"/>
</dbReference>
<keyword evidence="7" id="KW-0539">Nucleus</keyword>
<evidence type="ECO:0000256" key="4">
    <source>
        <dbReference type="ARBA" id="ARBA00022728"/>
    </source>
</evidence>
<feature type="region of interest" description="Disordered" evidence="9">
    <location>
        <begin position="661"/>
        <end position="680"/>
    </location>
</feature>
<gene>
    <name evidence="12" type="ORF">JKP88DRAFT_207999</name>
</gene>
<protein>
    <recommendedName>
        <fullName evidence="14">Crooked neck protein</fullName>
    </recommendedName>
</protein>
<dbReference type="InterPro" id="IPR055433">
    <property type="entry name" value="HAT_Syf1-like_N"/>
</dbReference>
<evidence type="ECO:0000259" key="11">
    <source>
        <dbReference type="Pfam" id="PF23233"/>
    </source>
</evidence>
<dbReference type="Pfam" id="PF23233">
    <property type="entry name" value="HAT_Syf1_CNRKL1_N"/>
    <property type="match status" value="2"/>
</dbReference>
<comment type="caution">
    <text evidence="12">The sequence shown here is derived from an EMBL/GenBank/DDBJ whole genome shotgun (WGS) entry which is preliminary data.</text>
</comment>
<name>A0A835ZA95_9STRA</name>
<comment type="subcellular location">
    <subcellularLocation>
        <location evidence="1">Nucleus</location>
    </subcellularLocation>
</comment>
<feature type="domain" description="Pre-mRNA-splicing factor Syf1-like N-terminal HAT-repeats" evidence="11">
    <location>
        <begin position="58"/>
        <end position="202"/>
    </location>
</feature>
<evidence type="ECO:0000256" key="2">
    <source>
        <dbReference type="ARBA" id="ARBA00008644"/>
    </source>
</evidence>
<feature type="domain" description="Pre-mRNA-splicing factor Syf1/CRNKL1-like C-terminal HAT-repeats" evidence="10">
    <location>
        <begin position="220"/>
        <end position="292"/>
    </location>
</feature>
<dbReference type="AlphaFoldDB" id="A0A835ZA95"/>
<dbReference type="PANTHER" id="PTHR11246">
    <property type="entry name" value="PRE-MRNA SPLICING FACTOR"/>
    <property type="match status" value="1"/>
</dbReference>
<dbReference type="GO" id="GO:0071007">
    <property type="term" value="C:U2-type catalytic step 2 spliceosome"/>
    <property type="evidence" value="ECO:0007669"/>
    <property type="project" value="TreeGrafter"/>
</dbReference>
<keyword evidence="5" id="KW-0677">Repeat</keyword>
<dbReference type="EMBL" id="JAFCMP010000138">
    <property type="protein sequence ID" value="KAG5185208.1"/>
    <property type="molecule type" value="Genomic_DNA"/>
</dbReference>
<keyword evidence="3" id="KW-0507">mRNA processing</keyword>
<dbReference type="PANTHER" id="PTHR11246:SF3">
    <property type="entry name" value="CROOKED NECK-LIKE PROTEIN 1"/>
    <property type="match status" value="1"/>
</dbReference>
<dbReference type="FunFam" id="1.25.40.10:FF:000796">
    <property type="entry name" value="Crooked neck pre-mRNA splicing factor 1"/>
    <property type="match status" value="1"/>
</dbReference>
<evidence type="ECO:0000256" key="8">
    <source>
        <dbReference type="ARBA" id="ARBA00037040"/>
    </source>
</evidence>
<accession>A0A835ZA95</accession>
<evidence type="ECO:0000256" key="3">
    <source>
        <dbReference type="ARBA" id="ARBA00022664"/>
    </source>
</evidence>
<dbReference type="FunFam" id="1.25.40.10:FF:000048">
    <property type="entry name" value="Cell cycle control protein"/>
    <property type="match status" value="1"/>
</dbReference>
<comment type="similarity">
    <text evidence="2">Belongs to the crooked-neck family.</text>
</comment>
<dbReference type="OrthoDB" id="541719at2759"/>
<dbReference type="InterPro" id="IPR045075">
    <property type="entry name" value="Syf1-like"/>
</dbReference>
<keyword evidence="4" id="KW-0747">Spliceosome</keyword>
<comment type="function">
    <text evidence="8">Involved in pre-mRNA splicing and cell cycle progression. Required for the spliceosome assembly and initiation of the DNA replication.</text>
</comment>
<evidence type="ECO:0000256" key="9">
    <source>
        <dbReference type="SAM" id="MobiDB-lite"/>
    </source>
</evidence>
<dbReference type="Pfam" id="PF23231">
    <property type="entry name" value="HAT_Syf1_CNRKL1_C"/>
    <property type="match status" value="1"/>
</dbReference>
<dbReference type="GO" id="GO:0000245">
    <property type="term" value="P:spliceosomal complex assembly"/>
    <property type="evidence" value="ECO:0007669"/>
    <property type="project" value="TreeGrafter"/>
</dbReference>
<dbReference type="InterPro" id="IPR011990">
    <property type="entry name" value="TPR-like_helical_dom_sf"/>
</dbReference>
<evidence type="ECO:0000256" key="5">
    <source>
        <dbReference type="ARBA" id="ARBA00022737"/>
    </source>
</evidence>
<dbReference type="GO" id="GO:0071014">
    <property type="term" value="C:post-mRNA release spliceosomal complex"/>
    <property type="evidence" value="ECO:0007669"/>
    <property type="project" value="TreeGrafter"/>
</dbReference>
<dbReference type="GO" id="GO:0071011">
    <property type="term" value="C:precatalytic spliceosome"/>
    <property type="evidence" value="ECO:0007669"/>
    <property type="project" value="TreeGrafter"/>
</dbReference>
<proteinExistence type="inferred from homology"/>
<dbReference type="SMART" id="SM00386">
    <property type="entry name" value="HAT"/>
    <property type="match status" value="14"/>
</dbReference>
<evidence type="ECO:0000259" key="10">
    <source>
        <dbReference type="Pfam" id="PF23231"/>
    </source>
</evidence>
<dbReference type="Gene3D" id="1.25.40.10">
    <property type="entry name" value="Tetratricopeptide repeat domain"/>
    <property type="match status" value="3"/>
</dbReference>
<evidence type="ECO:0000256" key="1">
    <source>
        <dbReference type="ARBA" id="ARBA00004123"/>
    </source>
</evidence>
<reference evidence="12" key="1">
    <citation type="submission" date="2021-02" db="EMBL/GenBank/DDBJ databases">
        <title>First Annotated Genome of the Yellow-green Alga Tribonema minus.</title>
        <authorList>
            <person name="Mahan K.M."/>
        </authorList>
    </citation>
    <scope>NUCLEOTIDE SEQUENCE</scope>
    <source>
        <strain evidence="12">UTEX B ZZ1240</strain>
    </source>
</reference>
<evidence type="ECO:0000313" key="12">
    <source>
        <dbReference type="EMBL" id="KAG5185208.1"/>
    </source>
</evidence>
<sequence length="680" mass="79107">MSRNIQVKNRAPAPIQISAEQILREARDRQIDVEVKAPRQQITDAEELTVFRMRKRKEYEDSIRMQRQHIGTWIKYAAWEESQAEFARARSVYERALAVEYTNQTLWLRYAEMEMKNKFVNHARNVWDRAVALLPRVSQFWFKYSYMEEMVGDVTKARAVFERWMDWEPDDNAWGAYIKFETRNKDTARAREVFKRYVACHPHTRAFLKWARWEERQGQLALARGAYERALSELDEESRTEKLYISFAQFEERCKEYDRARVIYKYALDQMPRDLVPDLYREFAGFEKRRGTPSGIEDAVVGRRRLQYEEEVAADPHAYDTWFDYARLEESTGDGNRVREVYERAVACVPPVAQKRFWRRYVWLWINYALFEELAADDQARARAVLKACLQVVPHESFTFAKIWLMLAHLEVRARDLPAARKVLGNAIGRCPKGKLFKGYIALELQLGEIERCRTLYSRYLAWSPGDCAAWTRFAELERTLGEDERARAVFELAIAQPALDMPEALWKAYIDFEIAGGERARARALYERLLERTQHVKVWASYGAFEAAAEGGGGAAAARAVFERGYAALRQMDLREERVILLEAWRDMEKARSGGDAAALRAVEARMPRRLKKKRMLLGDQGEEVGWEEYYDYRFPDDEQAPANLKILEMAQKWKTGLKRKAADAGVDGDGGDDANGGA</sequence>
<evidence type="ECO:0000256" key="6">
    <source>
        <dbReference type="ARBA" id="ARBA00023187"/>
    </source>
</evidence>
<evidence type="ECO:0000313" key="13">
    <source>
        <dbReference type="Proteomes" id="UP000664859"/>
    </source>
</evidence>
<dbReference type="GO" id="GO:0000974">
    <property type="term" value="C:Prp19 complex"/>
    <property type="evidence" value="ECO:0007669"/>
    <property type="project" value="TreeGrafter"/>
</dbReference>
<dbReference type="InterPro" id="IPR003107">
    <property type="entry name" value="HAT"/>
</dbReference>
<dbReference type="SUPFAM" id="SSF48452">
    <property type="entry name" value="TPR-like"/>
    <property type="match status" value="4"/>
</dbReference>
<feature type="domain" description="Pre-mRNA-splicing factor Syf1-like N-terminal HAT-repeats" evidence="11">
    <location>
        <begin position="306"/>
        <end position="465"/>
    </location>
</feature>
<keyword evidence="13" id="KW-1185">Reference proteome</keyword>
<dbReference type="InterPro" id="IPR055430">
    <property type="entry name" value="HAT_Syf1_CNRKL1_C"/>
</dbReference>
<evidence type="ECO:0000256" key="7">
    <source>
        <dbReference type="ARBA" id="ARBA00023242"/>
    </source>
</evidence>
<evidence type="ECO:0008006" key="14">
    <source>
        <dbReference type="Google" id="ProtNLM"/>
    </source>
</evidence>
<dbReference type="Proteomes" id="UP000664859">
    <property type="component" value="Unassembled WGS sequence"/>
</dbReference>
<keyword evidence="6" id="KW-0508">mRNA splicing</keyword>